<dbReference type="EMBL" id="CP014327">
    <property type="protein sequence ID" value="AML52477.1"/>
    <property type="molecule type" value="Genomic_DNA"/>
</dbReference>
<feature type="transmembrane region" description="Helical" evidence="6">
    <location>
        <begin position="37"/>
        <end position="59"/>
    </location>
</feature>
<dbReference type="GO" id="GO:0015171">
    <property type="term" value="F:amino acid transmembrane transporter activity"/>
    <property type="evidence" value="ECO:0007669"/>
    <property type="project" value="TreeGrafter"/>
</dbReference>
<dbReference type="OrthoDB" id="9804822at2"/>
<evidence type="ECO:0000313" key="7">
    <source>
        <dbReference type="EMBL" id="AML52477.1"/>
    </source>
</evidence>
<name>A0A126V2V1_9RHOB</name>
<dbReference type="PANTHER" id="PTHR30086:SF19">
    <property type="entry name" value="THREONINE EFFLUX PROTEIN"/>
    <property type="match status" value="1"/>
</dbReference>
<feature type="transmembrane region" description="Helical" evidence="6">
    <location>
        <begin position="142"/>
        <end position="164"/>
    </location>
</feature>
<keyword evidence="5 6" id="KW-0472">Membrane</keyword>
<keyword evidence="4 6" id="KW-1133">Transmembrane helix</keyword>
<dbReference type="Proteomes" id="UP000070371">
    <property type="component" value="Chromosome"/>
</dbReference>
<evidence type="ECO:0000256" key="5">
    <source>
        <dbReference type="ARBA" id="ARBA00023136"/>
    </source>
</evidence>
<reference evidence="7 8" key="1">
    <citation type="submission" date="2016-02" db="EMBL/GenBank/DDBJ databases">
        <title>Complete genome sequence of Halocynthiibacter arcticus PAMC 20958t from arctic marine sediment.</title>
        <authorList>
            <person name="Lee Y.M."/>
            <person name="Baek K."/>
            <person name="Lee H.K."/>
            <person name="Shin S.C."/>
        </authorList>
    </citation>
    <scope>NUCLEOTIDE SEQUENCE [LARGE SCALE GENOMIC DNA]</scope>
    <source>
        <strain evidence="7">PAMC 20958</strain>
    </source>
</reference>
<proteinExistence type="predicted"/>
<organism evidence="7 8">
    <name type="scientific">Falsihalocynthiibacter arcticus</name>
    <dbReference type="NCBI Taxonomy" id="1579316"/>
    <lineage>
        <taxon>Bacteria</taxon>
        <taxon>Pseudomonadati</taxon>
        <taxon>Pseudomonadota</taxon>
        <taxon>Alphaproteobacteria</taxon>
        <taxon>Rhodobacterales</taxon>
        <taxon>Roseobacteraceae</taxon>
        <taxon>Falsihalocynthiibacter</taxon>
    </lineage>
</organism>
<dbReference type="KEGG" id="hat:RC74_15405"/>
<gene>
    <name evidence="7" type="ORF">RC74_15405</name>
</gene>
<evidence type="ECO:0000256" key="6">
    <source>
        <dbReference type="SAM" id="Phobius"/>
    </source>
</evidence>
<dbReference type="InterPro" id="IPR001123">
    <property type="entry name" value="LeuE-type"/>
</dbReference>
<keyword evidence="3 6" id="KW-0812">Transmembrane</keyword>
<keyword evidence="2" id="KW-1003">Cell membrane</keyword>
<protein>
    <submittedName>
        <fullName evidence="7">Transporter</fullName>
    </submittedName>
</protein>
<dbReference type="PANTHER" id="PTHR30086">
    <property type="entry name" value="ARGININE EXPORTER PROTEIN ARGO"/>
    <property type="match status" value="1"/>
</dbReference>
<feature type="transmembrane region" description="Helical" evidence="6">
    <location>
        <begin position="66"/>
        <end position="88"/>
    </location>
</feature>
<keyword evidence="8" id="KW-1185">Reference proteome</keyword>
<evidence type="ECO:0000313" key="8">
    <source>
        <dbReference type="Proteomes" id="UP000070371"/>
    </source>
</evidence>
<dbReference type="AlphaFoldDB" id="A0A126V2V1"/>
<dbReference type="STRING" id="1579316.RC74_15405"/>
<dbReference type="RefSeq" id="WP_039002140.1">
    <property type="nucleotide sequence ID" value="NZ_CP014327.1"/>
</dbReference>
<comment type="subcellular location">
    <subcellularLocation>
        <location evidence="1">Cell membrane</location>
        <topology evidence="1">Multi-pass membrane protein</topology>
    </subcellularLocation>
</comment>
<dbReference type="GO" id="GO:0005886">
    <property type="term" value="C:plasma membrane"/>
    <property type="evidence" value="ECO:0007669"/>
    <property type="project" value="UniProtKB-SubCell"/>
</dbReference>
<evidence type="ECO:0000256" key="3">
    <source>
        <dbReference type="ARBA" id="ARBA00022692"/>
    </source>
</evidence>
<sequence>MTLAAFIAVALLHLMAAISPGPSVLMAARTGVTHGFRAATGVAIGIGIGGVIWAAAALFGLSLLFAYAPILLTVFKLAGGAFLVYMAIKLFKQADTPLNTGTSVTAPSLGRGVLLGLITQLANPKPAILFAAIFLGTVPSDAGATVISALLAIVFFNETVWNILVGRIFSLERTRRNYLNLKGTIDRIFGGLLGALGLKIALT</sequence>
<evidence type="ECO:0000256" key="2">
    <source>
        <dbReference type="ARBA" id="ARBA00022475"/>
    </source>
</evidence>
<evidence type="ECO:0000256" key="1">
    <source>
        <dbReference type="ARBA" id="ARBA00004651"/>
    </source>
</evidence>
<dbReference type="Pfam" id="PF01810">
    <property type="entry name" value="LysE"/>
    <property type="match status" value="1"/>
</dbReference>
<evidence type="ECO:0000256" key="4">
    <source>
        <dbReference type="ARBA" id="ARBA00022989"/>
    </source>
</evidence>
<accession>A0A126V2V1</accession>